<feature type="transmembrane region" description="Helical" evidence="1">
    <location>
        <begin position="263"/>
        <end position="282"/>
    </location>
</feature>
<gene>
    <name evidence="2" type="ORF">I4641_16160</name>
</gene>
<protein>
    <submittedName>
        <fullName evidence="2">O-antigen ligase domain-containing protein</fullName>
    </submittedName>
</protein>
<keyword evidence="2" id="KW-0436">Ligase</keyword>
<evidence type="ECO:0000256" key="1">
    <source>
        <dbReference type="SAM" id="Phobius"/>
    </source>
</evidence>
<feature type="transmembrane region" description="Helical" evidence="1">
    <location>
        <begin position="230"/>
        <end position="251"/>
    </location>
</feature>
<feature type="transmembrane region" description="Helical" evidence="1">
    <location>
        <begin position="197"/>
        <end position="215"/>
    </location>
</feature>
<evidence type="ECO:0000313" key="3">
    <source>
        <dbReference type="Proteomes" id="UP000729733"/>
    </source>
</evidence>
<keyword evidence="1" id="KW-0472">Membrane</keyword>
<dbReference type="Proteomes" id="UP000729733">
    <property type="component" value="Unassembled WGS sequence"/>
</dbReference>
<dbReference type="AlphaFoldDB" id="A0A964FG29"/>
<organism evidence="2 3">
    <name type="scientific">Waterburya agarophytonicola KI4</name>
    <dbReference type="NCBI Taxonomy" id="2874699"/>
    <lineage>
        <taxon>Bacteria</taxon>
        <taxon>Bacillati</taxon>
        <taxon>Cyanobacteriota</taxon>
        <taxon>Cyanophyceae</taxon>
        <taxon>Pleurocapsales</taxon>
        <taxon>Hyellaceae</taxon>
        <taxon>Waterburya</taxon>
        <taxon>Waterburya agarophytonicola</taxon>
    </lineage>
</organism>
<feature type="transmembrane region" description="Helical" evidence="1">
    <location>
        <begin position="6"/>
        <end position="22"/>
    </location>
</feature>
<proteinExistence type="predicted"/>
<keyword evidence="3" id="KW-1185">Reference proteome</keyword>
<name>A0A964FG29_9CYAN</name>
<feature type="transmembrane region" description="Helical" evidence="1">
    <location>
        <begin position="399"/>
        <end position="416"/>
    </location>
</feature>
<keyword evidence="1" id="KW-0812">Transmembrane</keyword>
<keyword evidence="1" id="KW-1133">Transmembrane helix</keyword>
<feature type="transmembrane region" description="Helical" evidence="1">
    <location>
        <begin position="54"/>
        <end position="71"/>
    </location>
</feature>
<accession>A0A964FG29</accession>
<dbReference type="GO" id="GO:0016874">
    <property type="term" value="F:ligase activity"/>
    <property type="evidence" value="ECO:0007669"/>
    <property type="project" value="UniProtKB-KW"/>
</dbReference>
<dbReference type="EMBL" id="JADWDC010000045">
    <property type="protein sequence ID" value="MCC0178510.1"/>
    <property type="molecule type" value="Genomic_DNA"/>
</dbReference>
<dbReference type="RefSeq" id="WP_229641608.1">
    <property type="nucleotide sequence ID" value="NZ_JADWDC010000045.1"/>
</dbReference>
<feature type="transmembrane region" description="Helical" evidence="1">
    <location>
        <begin position="358"/>
        <end position="387"/>
    </location>
</feature>
<sequence length="475" mass="53971">MSIQAQLVMILWLPIVFYLFRIHSLRKAVIISFIGGLLFLPERAGFRLPLIPDYQGMVATCYGITLAILVYDFQRLKEFKLAWIDLPMLIWCICPVFSSLSNDLGFYDGINEAITQTVTWGLPYFLGRFYLSSLAAQRDLAVNIIKGGLIYVPLCLYEGRMSPQLHNMVYGYYPHPSGIAQSYRLGGYRPMVFMEHGLMVGMWMMVVALIGFWLWKAKSIQRIWNIPMEGVVILCTLTFIWCRSTGAYGYLLYGLIILFSAKWLRTSLPLLLLAIGIIYYLYTSTTGHFQSEGIVSLVGEVINPERAQSLEYRFGNEEILANHARDRIIFGWGGWGRNRLYEENWHGIFEDAAITDSLWILAFGINGLVGLISLMGSLILPIILFSFSSYPVKTWFEPKVAPGAALTVALLLFVLDSLLNDMFNPIFPLISGGLSGMILKERKKTKADQKNSKFLSKNQRYKNMTRSKLSALLNR</sequence>
<evidence type="ECO:0000313" key="2">
    <source>
        <dbReference type="EMBL" id="MCC0178510.1"/>
    </source>
</evidence>
<reference evidence="2" key="1">
    <citation type="journal article" date="2021" name="Antonie Van Leeuwenhoek">
        <title>Draft genome and description of Waterburya agarophytonicola gen. nov. sp. nov. (Pleurocapsales, Cyanobacteria): a seaweed symbiont.</title>
        <authorList>
            <person name="Bonthond G."/>
            <person name="Shalygin S."/>
            <person name="Bayer T."/>
            <person name="Weinberger F."/>
        </authorList>
    </citation>
    <scope>NUCLEOTIDE SEQUENCE</scope>
    <source>
        <strain evidence="2">KI4</strain>
    </source>
</reference>
<comment type="caution">
    <text evidence="2">The sequence shown here is derived from an EMBL/GenBank/DDBJ whole genome shotgun (WGS) entry which is preliminary data.</text>
</comment>
<feature type="transmembrane region" description="Helical" evidence="1">
    <location>
        <begin position="29"/>
        <end position="48"/>
    </location>
</feature>